<feature type="chain" id="PRO_5009603771" evidence="6">
    <location>
        <begin position="21"/>
        <end position="908"/>
    </location>
</feature>
<dbReference type="InterPro" id="IPR008969">
    <property type="entry name" value="CarboxyPept-like_regulatory"/>
</dbReference>
<dbReference type="EMBL" id="LT608328">
    <property type="protein sequence ID" value="SCM55652.1"/>
    <property type="molecule type" value="Genomic_DNA"/>
</dbReference>
<protein>
    <submittedName>
        <fullName evidence="9">TonB-dependent receptor</fullName>
    </submittedName>
</protein>
<feature type="region of interest" description="Disordered" evidence="5">
    <location>
        <begin position="418"/>
        <end position="437"/>
    </location>
</feature>
<organism evidence="9 10">
    <name type="scientific">Petrimonas mucosa</name>
    <dbReference type="NCBI Taxonomy" id="1642646"/>
    <lineage>
        <taxon>Bacteria</taxon>
        <taxon>Pseudomonadati</taxon>
        <taxon>Bacteroidota</taxon>
        <taxon>Bacteroidia</taxon>
        <taxon>Bacteroidales</taxon>
        <taxon>Dysgonomonadaceae</taxon>
        <taxon>Petrimonas</taxon>
    </lineage>
</organism>
<evidence type="ECO:0000256" key="1">
    <source>
        <dbReference type="ARBA" id="ARBA00004442"/>
    </source>
</evidence>
<dbReference type="Proteomes" id="UP000178485">
    <property type="component" value="Chromosome i"/>
</dbReference>
<proteinExistence type="inferred from homology"/>
<evidence type="ECO:0000256" key="3">
    <source>
        <dbReference type="ARBA" id="ARBA00023237"/>
    </source>
</evidence>
<dbReference type="STRING" id="1642646.ING2E5A_0497"/>
<accession>A0A1G4G464</accession>
<evidence type="ECO:0000259" key="7">
    <source>
        <dbReference type="Pfam" id="PF00593"/>
    </source>
</evidence>
<dbReference type="SUPFAM" id="SSF49464">
    <property type="entry name" value="Carboxypeptidase regulatory domain-like"/>
    <property type="match status" value="1"/>
</dbReference>
<sequence>MKRYTILVLLAVCSFLGASAQQNITINVEKQPVTSVLQQIEKQTGYTFSYNPELLRDFPPVTLHVGNMLLQPLLEKFFSKTGIQFMIRGNYVILKERPKNVTISGFIHESGSRETLIGANVFDLLSQKGAVSNNFGFFSLPIPPGEVRLRGSYVGYTSQEITFVVENDTVIHFFLEPTSLLKEVVIEGRQTGPLHNVETGKITLTTQTLQALPSFLGEKDVIKTLQLLPGVAAGTEGVAGMYVRGGNLDENLYLVDGNPLYHVNHLGGMFSTFNPEAVKTMDFYKGSFPARYGGRLSSVVDVRMNDGDMNKLGGTASIGLISSRFNFQGPLVKEKTSFNVSFRRTYLDLMVRPALYFAGKKDEKDNPDDYNKPDVGYYFYDFNAKVNHKFSEQSRLFLSIYDGKDKLFLNMDAKSERSYNLDPDNNSPDPAFDTHHEINKNKTNFDTGWGTRMASLNWAYAMNNKLFSNATLIYSRYSSDIVTKSISEKELIISEENSDKIEKVIDKTKDNTHYRSGIQDIGYRLEFDYTPVSNHFIRFGTLLLHHRFRPEQSGIVLTTENDTEKRNDTVTFANERVLVKELSFYAEDEMILNERMKVNTGIHFSGFLVQGRSYVSAQPRLSARYLLGNDWSLKVSYGKMNQYVHLLQSSKINLPNDLWVPITKNVKPMVSHQVSGGVFGRWRGFDLSLEGYYKSSRNQVEYREGTSLLSGNLNWEQRIAQGLSKSYGMEMMASRIFGNTSGWLGYTLSWSNRHFPNGEINRGLVYPAKYDNRHKINAVVMHKFGKKFDVSTSWIYSTGNWATLAKQKYINDMGEETDYIDKLNNFKMPSYHRLDLSFNYYRHKKKGRVGIWNLSIYNAYSHHNSFILVPTTEAEFFTQEEKQDRSKPVLKSLSIFPFIPSFSYTYKF</sequence>
<keyword evidence="9" id="KW-0675">Receptor</keyword>
<dbReference type="Gene3D" id="3.55.50.30">
    <property type="match status" value="1"/>
</dbReference>
<evidence type="ECO:0000259" key="8">
    <source>
        <dbReference type="Pfam" id="PF07715"/>
    </source>
</evidence>
<dbReference type="Pfam" id="PF00593">
    <property type="entry name" value="TonB_dep_Rec_b-barrel"/>
    <property type="match status" value="1"/>
</dbReference>
<keyword evidence="10" id="KW-1185">Reference proteome</keyword>
<dbReference type="InterPro" id="IPR012910">
    <property type="entry name" value="Plug_dom"/>
</dbReference>
<feature type="domain" description="TonB-dependent receptor-like beta-barrel" evidence="7">
    <location>
        <begin position="412"/>
        <end position="858"/>
    </location>
</feature>
<dbReference type="Gene3D" id="2.40.170.20">
    <property type="entry name" value="TonB-dependent receptor, beta-barrel domain"/>
    <property type="match status" value="1"/>
</dbReference>
<evidence type="ECO:0000313" key="9">
    <source>
        <dbReference type="EMBL" id="SCM55652.1"/>
    </source>
</evidence>
<name>A0A1G4G464_9BACT</name>
<evidence type="ECO:0000256" key="6">
    <source>
        <dbReference type="SAM" id="SignalP"/>
    </source>
</evidence>
<comment type="subcellular location">
    <subcellularLocation>
        <location evidence="1 4">Cell outer membrane</location>
    </subcellularLocation>
</comment>
<dbReference type="GO" id="GO:0009279">
    <property type="term" value="C:cell outer membrane"/>
    <property type="evidence" value="ECO:0007669"/>
    <property type="project" value="UniProtKB-SubCell"/>
</dbReference>
<gene>
    <name evidence="9" type="ORF">ING2E5A_0497</name>
</gene>
<evidence type="ECO:0000256" key="2">
    <source>
        <dbReference type="ARBA" id="ARBA00023136"/>
    </source>
</evidence>
<evidence type="ECO:0000256" key="4">
    <source>
        <dbReference type="RuleBase" id="RU003357"/>
    </source>
</evidence>
<dbReference type="Pfam" id="PF07715">
    <property type="entry name" value="Plug"/>
    <property type="match status" value="1"/>
</dbReference>
<keyword evidence="2 4" id="KW-0472">Membrane</keyword>
<dbReference type="AlphaFoldDB" id="A0A1G4G464"/>
<dbReference type="Gene3D" id="2.60.40.1120">
    <property type="entry name" value="Carboxypeptidase-like, regulatory domain"/>
    <property type="match status" value="1"/>
</dbReference>
<keyword evidence="3" id="KW-0998">Cell outer membrane</keyword>
<comment type="similarity">
    <text evidence="4">Belongs to the TonB-dependent receptor family.</text>
</comment>
<feature type="signal peptide" evidence="6">
    <location>
        <begin position="1"/>
        <end position="20"/>
    </location>
</feature>
<dbReference type="InterPro" id="IPR000531">
    <property type="entry name" value="Beta-barrel_TonB"/>
</dbReference>
<feature type="domain" description="TonB-dependent receptor plug" evidence="8">
    <location>
        <begin position="217"/>
        <end position="295"/>
    </location>
</feature>
<dbReference type="InterPro" id="IPR037066">
    <property type="entry name" value="Plug_dom_sf"/>
</dbReference>
<reference evidence="9 10" key="1">
    <citation type="submission" date="2016-08" db="EMBL/GenBank/DDBJ databases">
        <authorList>
            <person name="Seilhamer J.J."/>
        </authorList>
    </citation>
    <scope>NUCLEOTIDE SEQUENCE [LARGE SCALE GENOMIC DNA]</scope>
    <source>
        <strain evidence="9">ING2-E5A</strain>
    </source>
</reference>
<keyword evidence="4" id="KW-0798">TonB box</keyword>
<dbReference type="InterPro" id="IPR036942">
    <property type="entry name" value="Beta-barrel_TonB_sf"/>
</dbReference>
<dbReference type="RefSeq" id="WP_071136035.1">
    <property type="nucleotide sequence ID" value="NZ_LT608328.1"/>
</dbReference>
<dbReference type="Pfam" id="PF13715">
    <property type="entry name" value="CarbopepD_reg_2"/>
    <property type="match status" value="1"/>
</dbReference>
<dbReference type="SUPFAM" id="SSF56935">
    <property type="entry name" value="Porins"/>
    <property type="match status" value="1"/>
</dbReference>
<evidence type="ECO:0000313" key="10">
    <source>
        <dbReference type="Proteomes" id="UP000178485"/>
    </source>
</evidence>
<evidence type="ECO:0000256" key="5">
    <source>
        <dbReference type="SAM" id="MobiDB-lite"/>
    </source>
</evidence>
<dbReference type="Gene3D" id="2.170.130.10">
    <property type="entry name" value="TonB-dependent receptor, plug domain"/>
    <property type="match status" value="1"/>
</dbReference>
<keyword evidence="6" id="KW-0732">Signal</keyword>
<dbReference type="KEGG" id="pmuc:ING2E5A_0497"/>